<gene>
    <name evidence="6" type="ORF">OLC1_LOCUS14321</name>
</gene>
<organism evidence="6 7">
    <name type="scientific">Oldenlandia corymbosa var. corymbosa</name>
    <dbReference type="NCBI Taxonomy" id="529605"/>
    <lineage>
        <taxon>Eukaryota</taxon>
        <taxon>Viridiplantae</taxon>
        <taxon>Streptophyta</taxon>
        <taxon>Embryophyta</taxon>
        <taxon>Tracheophyta</taxon>
        <taxon>Spermatophyta</taxon>
        <taxon>Magnoliopsida</taxon>
        <taxon>eudicotyledons</taxon>
        <taxon>Gunneridae</taxon>
        <taxon>Pentapetalae</taxon>
        <taxon>asterids</taxon>
        <taxon>lamiids</taxon>
        <taxon>Gentianales</taxon>
        <taxon>Rubiaceae</taxon>
        <taxon>Rubioideae</taxon>
        <taxon>Spermacoceae</taxon>
        <taxon>Hedyotis-Oldenlandia complex</taxon>
        <taxon>Oldenlandia</taxon>
    </lineage>
</organism>
<evidence type="ECO:0000256" key="4">
    <source>
        <dbReference type="ARBA" id="ARBA00023242"/>
    </source>
</evidence>
<evidence type="ECO:0000256" key="2">
    <source>
        <dbReference type="ARBA" id="ARBA00023125"/>
    </source>
</evidence>
<dbReference type="EMBL" id="OX459122">
    <property type="protein sequence ID" value="CAI9105675.1"/>
    <property type="molecule type" value="Genomic_DNA"/>
</dbReference>
<dbReference type="PANTHER" id="PTHR31744:SF220">
    <property type="entry name" value="LOW QUALITY PROTEIN: NAC DOMAIN-CONTAINING PROTEIN 90-LIKE"/>
    <property type="match status" value="1"/>
</dbReference>
<dbReference type="Pfam" id="PF02365">
    <property type="entry name" value="NAM"/>
    <property type="match status" value="1"/>
</dbReference>
<reference evidence="6" key="1">
    <citation type="submission" date="2023-03" db="EMBL/GenBank/DDBJ databases">
        <authorList>
            <person name="Julca I."/>
        </authorList>
    </citation>
    <scope>NUCLEOTIDE SEQUENCE</scope>
</reference>
<dbReference type="InterPro" id="IPR036093">
    <property type="entry name" value="NAC_dom_sf"/>
</dbReference>
<dbReference type="PANTHER" id="PTHR31744">
    <property type="entry name" value="PROTEIN CUP-SHAPED COTYLEDON 2-RELATED"/>
    <property type="match status" value="1"/>
</dbReference>
<accession>A0AAV1DFB0</accession>
<keyword evidence="1" id="KW-0805">Transcription regulation</keyword>
<proteinExistence type="predicted"/>
<sequence>MQQEKQQADTIIEQVPLVPGFRFYPTEEELVTFYLNNKLEDNRLQELHKVIPVINIYSLEPWQLPSSLTLLFIFSSFLHVFEKNSIFIYRLRHEVSLCRVYAVSGSFRAFDRRPPVEIVTGKETINSQGVFP</sequence>
<feature type="domain" description="NAC" evidence="5">
    <location>
        <begin position="17"/>
        <end position="132"/>
    </location>
</feature>
<dbReference type="GO" id="GO:0003677">
    <property type="term" value="F:DNA binding"/>
    <property type="evidence" value="ECO:0007669"/>
    <property type="project" value="UniProtKB-KW"/>
</dbReference>
<evidence type="ECO:0000256" key="3">
    <source>
        <dbReference type="ARBA" id="ARBA00023163"/>
    </source>
</evidence>
<dbReference type="InterPro" id="IPR003441">
    <property type="entry name" value="NAC-dom"/>
</dbReference>
<dbReference type="SUPFAM" id="SSF101941">
    <property type="entry name" value="NAC domain"/>
    <property type="match status" value="1"/>
</dbReference>
<dbReference type="Gene3D" id="2.170.150.80">
    <property type="entry name" value="NAC domain"/>
    <property type="match status" value="1"/>
</dbReference>
<evidence type="ECO:0000313" key="7">
    <source>
        <dbReference type="Proteomes" id="UP001161247"/>
    </source>
</evidence>
<protein>
    <submittedName>
        <fullName evidence="6">OLC1v1004653C1</fullName>
    </submittedName>
</protein>
<dbReference type="GO" id="GO:0006355">
    <property type="term" value="P:regulation of DNA-templated transcription"/>
    <property type="evidence" value="ECO:0007669"/>
    <property type="project" value="InterPro"/>
</dbReference>
<keyword evidence="3" id="KW-0804">Transcription</keyword>
<dbReference type="Proteomes" id="UP001161247">
    <property type="component" value="Chromosome 5"/>
</dbReference>
<name>A0AAV1DFB0_OLDCO</name>
<keyword evidence="2" id="KW-0238">DNA-binding</keyword>
<dbReference type="PROSITE" id="PS51005">
    <property type="entry name" value="NAC"/>
    <property type="match status" value="1"/>
</dbReference>
<evidence type="ECO:0000259" key="5">
    <source>
        <dbReference type="PROSITE" id="PS51005"/>
    </source>
</evidence>
<dbReference type="AlphaFoldDB" id="A0AAV1DFB0"/>
<evidence type="ECO:0000256" key="1">
    <source>
        <dbReference type="ARBA" id="ARBA00023015"/>
    </source>
</evidence>
<keyword evidence="7" id="KW-1185">Reference proteome</keyword>
<evidence type="ECO:0000313" key="6">
    <source>
        <dbReference type="EMBL" id="CAI9105675.1"/>
    </source>
</evidence>
<keyword evidence="4" id="KW-0539">Nucleus</keyword>